<evidence type="ECO:0000259" key="3">
    <source>
        <dbReference type="Pfam" id="PF20209"/>
    </source>
</evidence>
<comment type="caution">
    <text evidence="4">The sequence shown here is derived from an EMBL/GenBank/DDBJ whole genome shotgun (WGS) entry which is preliminary data.</text>
</comment>
<dbReference type="PANTHER" id="PTHR47642:SF7">
    <property type="entry name" value="ATP-DEPENDENT DNA HELICASE PIF1"/>
    <property type="match status" value="1"/>
</dbReference>
<dbReference type="OrthoDB" id="5979373at2759"/>
<dbReference type="InterPro" id="IPR027417">
    <property type="entry name" value="P-loop_NTPase"/>
</dbReference>
<feature type="region of interest" description="Disordered" evidence="1">
    <location>
        <begin position="30"/>
        <end position="88"/>
    </location>
</feature>
<dbReference type="Proteomes" id="UP000225706">
    <property type="component" value="Unassembled WGS sequence"/>
</dbReference>
<organism evidence="4 5">
    <name type="scientific">Stylophora pistillata</name>
    <name type="common">Smooth cauliflower coral</name>
    <dbReference type="NCBI Taxonomy" id="50429"/>
    <lineage>
        <taxon>Eukaryota</taxon>
        <taxon>Metazoa</taxon>
        <taxon>Cnidaria</taxon>
        <taxon>Anthozoa</taxon>
        <taxon>Hexacorallia</taxon>
        <taxon>Scleractinia</taxon>
        <taxon>Astrocoeniina</taxon>
        <taxon>Pocilloporidae</taxon>
        <taxon>Stylophora</taxon>
    </lineage>
</organism>
<reference evidence="5" key="1">
    <citation type="journal article" date="2017" name="bioRxiv">
        <title>Comparative analysis of the genomes of Stylophora pistillata and Acropora digitifera provides evidence for extensive differences between species of corals.</title>
        <authorList>
            <person name="Voolstra C.R."/>
            <person name="Li Y."/>
            <person name="Liew Y.J."/>
            <person name="Baumgarten S."/>
            <person name="Zoccola D."/>
            <person name="Flot J.-F."/>
            <person name="Tambutte S."/>
            <person name="Allemand D."/>
            <person name="Aranda M."/>
        </authorList>
    </citation>
    <scope>NUCLEOTIDE SEQUENCE [LARGE SCALE GENOMIC DNA]</scope>
</reference>
<evidence type="ECO:0000259" key="2">
    <source>
        <dbReference type="Pfam" id="PF14214"/>
    </source>
</evidence>
<name>A0A2B4S8G2_STYPI</name>
<protein>
    <submittedName>
        <fullName evidence="4">Uncharacterized protein</fullName>
    </submittedName>
</protein>
<feature type="compositionally biased region" description="Basic and acidic residues" evidence="1">
    <location>
        <begin position="53"/>
        <end position="83"/>
    </location>
</feature>
<evidence type="ECO:0000256" key="1">
    <source>
        <dbReference type="SAM" id="MobiDB-lite"/>
    </source>
</evidence>
<dbReference type="InterPro" id="IPR025476">
    <property type="entry name" value="Helitron_helicase-like"/>
</dbReference>
<dbReference type="STRING" id="50429.A0A2B4S8G2"/>
<dbReference type="InterPro" id="IPR051055">
    <property type="entry name" value="PIF1_helicase"/>
</dbReference>
<dbReference type="AlphaFoldDB" id="A0A2B4S8G2"/>
<sequence length="850" mass="97742">MPPLNPITPDMTFENGLIQKLASLHGERVEQCDEGKTSQNESMQKKCTQAVNKQEEIEKAEKHKASNREYMQKKRAQDVGKQKDNHKRVKLPQVEKVEKLKASQREYMQRTSVRKCNASSYTKCSESLVQSCIPGVRSIDNTEWICNTCHMNIKEGKLPQCSKENGNTFPDKPPVLDLTTLEERLISPRIPFMKIRELPRGGQLSIHGNVVNVPSDVNATVHISLGEGVRVLKNLRGSPAYFQKCKKDLFAMILQLGNPTWFCCFSAAETTWKHLLQTLGRILEKKEYSDEEINSMTWQQKSDLIQRDPITCARNFEHVVQLFIQDVLKSDVMPIGEIVDYFYRVEFQQRGSPHIHGLFWVKDAPQYDKSSDQYIINLANTSKMEPLVNQQLHRHAKTSKKMGQKVYRFNLPLPPMQQSIIFTPLEEYDTFDDDKQKEIKENVEKIKEQLDSLKCGQRGMSKLLEKATEEVKSGNKVNSQKVRHIGNKFLNAIEISAQEAAYLVLQMPMWRSTRDFQFVNTSHPDERTFLLKKLDKIKELPDNSCDIESDNIIKHYQRRPKQLENSCLVDFVSWFNCVSDNETGTDFDDKVDIPSDNFLPETLFDANSNDDDPYDMGDNVNGEKNEPQLKMKGAMKLIKALVCSNRQNYEYRSEVLDKAMEDLDFDYSVGMCDNIAPNAQHINKQDSATEQKPSELFGCFDPGNNKQHSQYDLLDDIAIFPRCVYQEELLVKQISNDEYRQLVRSLNEKQRQFFYHALHSVKISDDPVRRFLSGGAGVGKSTVTNALYEALLWYLNSIAGENRDEIKVIKAAPIGKRHSISREIPYMQPLKYLLIKDLNTVHLIVTDLTP</sequence>
<evidence type="ECO:0000313" key="5">
    <source>
        <dbReference type="Proteomes" id="UP000225706"/>
    </source>
</evidence>
<dbReference type="SUPFAM" id="SSF52540">
    <property type="entry name" value="P-loop containing nucleoside triphosphate hydrolases"/>
    <property type="match status" value="1"/>
</dbReference>
<evidence type="ECO:0000313" key="4">
    <source>
        <dbReference type="EMBL" id="PFX25090.1"/>
    </source>
</evidence>
<accession>A0A2B4S8G2</accession>
<feature type="compositionally biased region" description="Polar residues" evidence="1">
    <location>
        <begin position="37"/>
        <end position="52"/>
    </location>
</feature>
<dbReference type="Pfam" id="PF14214">
    <property type="entry name" value="Helitron_like_N"/>
    <property type="match status" value="1"/>
</dbReference>
<dbReference type="Pfam" id="PF20209">
    <property type="entry name" value="DUF6570"/>
    <property type="match status" value="1"/>
</dbReference>
<proteinExistence type="predicted"/>
<feature type="domain" description="Helitron helicase-like" evidence="2">
    <location>
        <begin position="221"/>
        <end position="358"/>
    </location>
</feature>
<dbReference type="PANTHER" id="PTHR47642">
    <property type="entry name" value="ATP-DEPENDENT DNA HELICASE"/>
    <property type="match status" value="1"/>
</dbReference>
<dbReference type="EMBL" id="LSMT01000160">
    <property type="protein sequence ID" value="PFX25090.1"/>
    <property type="molecule type" value="Genomic_DNA"/>
</dbReference>
<keyword evidence="5" id="KW-1185">Reference proteome</keyword>
<gene>
    <name evidence="4" type="ORF">AWC38_SpisGene10304</name>
</gene>
<feature type="domain" description="DUF6570" evidence="3">
    <location>
        <begin position="156"/>
        <end position="220"/>
    </location>
</feature>
<dbReference type="InterPro" id="IPR046700">
    <property type="entry name" value="DUF6570"/>
</dbReference>